<dbReference type="AlphaFoldDB" id="A0A0F9GP71"/>
<comment type="caution">
    <text evidence="1">The sequence shown here is derived from an EMBL/GenBank/DDBJ whole genome shotgun (WGS) entry which is preliminary data.</text>
</comment>
<name>A0A0F9GP71_9ZZZZ</name>
<dbReference type="EMBL" id="LAZR01019511">
    <property type="protein sequence ID" value="KKL92276.1"/>
    <property type="molecule type" value="Genomic_DNA"/>
</dbReference>
<protein>
    <submittedName>
        <fullName evidence="1">Uncharacterized protein</fullName>
    </submittedName>
</protein>
<organism evidence="1">
    <name type="scientific">marine sediment metagenome</name>
    <dbReference type="NCBI Taxonomy" id="412755"/>
    <lineage>
        <taxon>unclassified sequences</taxon>
        <taxon>metagenomes</taxon>
        <taxon>ecological metagenomes</taxon>
    </lineage>
</organism>
<evidence type="ECO:0000313" key="1">
    <source>
        <dbReference type="EMBL" id="KKL92276.1"/>
    </source>
</evidence>
<sequence>MPKAAVATLYRQIASMRVEIRDLKATNDRERARHRMSDHIADLAVRLRDAWRLHPWPNHQVYDAGQVLFDAVKQAEDLERRLDTSTADYKLLGTAP</sequence>
<accession>A0A0F9GP71</accession>
<gene>
    <name evidence="1" type="ORF">LCGC14_1886320</name>
</gene>
<proteinExistence type="predicted"/>
<reference evidence="1" key="1">
    <citation type="journal article" date="2015" name="Nature">
        <title>Complex archaea that bridge the gap between prokaryotes and eukaryotes.</title>
        <authorList>
            <person name="Spang A."/>
            <person name="Saw J.H."/>
            <person name="Jorgensen S.L."/>
            <person name="Zaremba-Niedzwiedzka K."/>
            <person name="Martijn J."/>
            <person name="Lind A.E."/>
            <person name="van Eijk R."/>
            <person name="Schleper C."/>
            <person name="Guy L."/>
            <person name="Ettema T.J."/>
        </authorList>
    </citation>
    <scope>NUCLEOTIDE SEQUENCE</scope>
</reference>